<dbReference type="KEGG" id="apak:AP3564_13035"/>
<protein>
    <submittedName>
        <fullName evidence="2">Uncharacterized protein</fullName>
    </submittedName>
</protein>
<proteinExistence type="predicted"/>
<evidence type="ECO:0000313" key="2">
    <source>
        <dbReference type="EMBL" id="ASS91023.1"/>
    </source>
</evidence>
<organism evidence="2 3">
    <name type="scientific">Aeribacillus pallidus</name>
    <dbReference type="NCBI Taxonomy" id="33936"/>
    <lineage>
        <taxon>Bacteria</taxon>
        <taxon>Bacillati</taxon>
        <taxon>Bacillota</taxon>
        <taxon>Bacilli</taxon>
        <taxon>Bacillales</taxon>
        <taxon>Bacillaceae</taxon>
        <taxon>Aeribacillus</taxon>
    </lineage>
</organism>
<reference evidence="2 3" key="1">
    <citation type="submission" date="2016-10" db="EMBL/GenBank/DDBJ databases">
        <title>The whole genome sequencing and assembly of Aeribacillus pallidus KCTC3564 strain.</title>
        <authorList>
            <person name="Lee Y.-J."/>
            <person name="Park M.-K."/>
            <person name="Yi H."/>
            <person name="Bahn Y.-S."/>
            <person name="Kim J.F."/>
            <person name="Lee D.-W."/>
        </authorList>
    </citation>
    <scope>NUCLEOTIDE SEQUENCE [LARGE SCALE GENOMIC DNA]</scope>
    <source>
        <strain evidence="2 3">KCTC3564</strain>
    </source>
</reference>
<name>A0A163Z325_9BACI</name>
<accession>A0A163Z325</accession>
<evidence type="ECO:0000313" key="3">
    <source>
        <dbReference type="Proteomes" id="UP000214606"/>
    </source>
</evidence>
<feature type="region of interest" description="Disordered" evidence="1">
    <location>
        <begin position="1"/>
        <end position="23"/>
    </location>
</feature>
<gene>
    <name evidence="2" type="ORF">AP3564_13035</name>
</gene>
<sequence length="84" mass="9657">MSTANEMQRTLKTSLERESRRSSHISLDVRTGVATEQGQHCHGLPEEKQPWSAIFTEGLIRVMFVLPPNHLRRLFWCAQHGCNL</sequence>
<accession>A0A223E723</accession>
<dbReference type="AlphaFoldDB" id="A0A163Z325"/>
<dbReference type="Proteomes" id="UP000214606">
    <property type="component" value="Chromosome"/>
</dbReference>
<dbReference type="EMBL" id="CP017703">
    <property type="protein sequence ID" value="ASS91023.1"/>
    <property type="molecule type" value="Genomic_DNA"/>
</dbReference>
<evidence type="ECO:0000256" key="1">
    <source>
        <dbReference type="SAM" id="MobiDB-lite"/>
    </source>
</evidence>
<feature type="compositionally biased region" description="Polar residues" evidence="1">
    <location>
        <begin position="1"/>
        <end position="13"/>
    </location>
</feature>